<evidence type="ECO:0000256" key="1">
    <source>
        <dbReference type="ARBA" id="ARBA00023122"/>
    </source>
</evidence>
<proteinExistence type="predicted"/>
<protein>
    <submittedName>
        <fullName evidence="4">CBS domain-containing protein</fullName>
    </submittedName>
</protein>
<dbReference type="Pfam" id="PF00571">
    <property type="entry name" value="CBS"/>
    <property type="match status" value="2"/>
</dbReference>
<dbReference type="InterPro" id="IPR000644">
    <property type="entry name" value="CBS_dom"/>
</dbReference>
<dbReference type="EMBL" id="DRLF01000184">
    <property type="protein sequence ID" value="HEC06222.1"/>
    <property type="molecule type" value="Genomic_DNA"/>
</dbReference>
<dbReference type="Gene3D" id="3.10.580.10">
    <property type="entry name" value="CBS-domain"/>
    <property type="match status" value="2"/>
</dbReference>
<gene>
    <name evidence="4" type="ORF">ENJ12_05195</name>
</gene>
<sequence length="148" mass="16204">MLVKDIMTKGARTVTEDTSVQEVASLMCLYRFSGLPVVEGDKLIGFIAEKDVLAQLFPSVEDAMESMATIDLKDKVGEYKSTLSKKVSDLMTRGAKTVAPDMPVLKAAIIMANNRFRRIPVEENGKLVGMLSLGDIHKAIFHQSLTEG</sequence>
<name>A0A831RVS5_9GAMM</name>
<evidence type="ECO:0000259" key="3">
    <source>
        <dbReference type="PROSITE" id="PS51371"/>
    </source>
</evidence>
<evidence type="ECO:0000256" key="2">
    <source>
        <dbReference type="PROSITE-ProRule" id="PRU00703"/>
    </source>
</evidence>
<dbReference type="SMART" id="SM00116">
    <property type="entry name" value="CBS"/>
    <property type="match status" value="2"/>
</dbReference>
<dbReference type="InterPro" id="IPR046342">
    <property type="entry name" value="CBS_dom_sf"/>
</dbReference>
<feature type="domain" description="CBS" evidence="3">
    <location>
        <begin position="91"/>
        <end position="147"/>
    </location>
</feature>
<dbReference type="PROSITE" id="PS51371">
    <property type="entry name" value="CBS"/>
    <property type="match status" value="2"/>
</dbReference>
<dbReference type="PANTHER" id="PTHR43080:SF2">
    <property type="entry name" value="CBS DOMAIN-CONTAINING PROTEIN"/>
    <property type="match status" value="1"/>
</dbReference>
<dbReference type="InterPro" id="IPR051257">
    <property type="entry name" value="Diverse_CBS-Domain"/>
</dbReference>
<comment type="caution">
    <text evidence="4">The sequence shown here is derived from an EMBL/GenBank/DDBJ whole genome shotgun (WGS) entry which is preliminary data.</text>
</comment>
<reference evidence="4" key="1">
    <citation type="journal article" date="2020" name="mSystems">
        <title>Genome- and Community-Level Interaction Insights into Carbon Utilization and Element Cycling Functions of Hydrothermarchaeota in Hydrothermal Sediment.</title>
        <authorList>
            <person name="Zhou Z."/>
            <person name="Liu Y."/>
            <person name="Xu W."/>
            <person name="Pan J."/>
            <person name="Luo Z.H."/>
            <person name="Li M."/>
        </authorList>
    </citation>
    <scope>NUCLEOTIDE SEQUENCE [LARGE SCALE GENOMIC DNA]</scope>
    <source>
        <strain evidence="4">HyVt-458</strain>
    </source>
</reference>
<feature type="domain" description="CBS" evidence="3">
    <location>
        <begin position="7"/>
        <end position="64"/>
    </location>
</feature>
<dbReference type="PANTHER" id="PTHR43080">
    <property type="entry name" value="CBS DOMAIN-CONTAINING PROTEIN CBSX3, MITOCHONDRIAL"/>
    <property type="match status" value="1"/>
</dbReference>
<dbReference type="CDD" id="cd04586">
    <property type="entry name" value="CBS_pair_BON_assoc"/>
    <property type="match status" value="1"/>
</dbReference>
<dbReference type="Proteomes" id="UP000886339">
    <property type="component" value="Unassembled WGS sequence"/>
</dbReference>
<evidence type="ECO:0000313" key="4">
    <source>
        <dbReference type="EMBL" id="HEC06222.1"/>
    </source>
</evidence>
<dbReference type="AlphaFoldDB" id="A0A831RVS5"/>
<dbReference type="SUPFAM" id="SSF54631">
    <property type="entry name" value="CBS-domain pair"/>
    <property type="match status" value="1"/>
</dbReference>
<accession>A0A831RVS5</accession>
<organism evidence="4">
    <name type="scientific">Thiolapillus brandeum</name>
    <dbReference type="NCBI Taxonomy" id="1076588"/>
    <lineage>
        <taxon>Bacteria</taxon>
        <taxon>Pseudomonadati</taxon>
        <taxon>Pseudomonadota</taxon>
        <taxon>Gammaproteobacteria</taxon>
        <taxon>Chromatiales</taxon>
        <taxon>Sedimenticolaceae</taxon>
        <taxon>Thiolapillus</taxon>
    </lineage>
</organism>
<keyword evidence="1 2" id="KW-0129">CBS domain</keyword>